<dbReference type="AlphaFoldDB" id="A0A7S8MX09"/>
<evidence type="ECO:0000313" key="1">
    <source>
        <dbReference type="EMBL" id="QPE04090.1"/>
    </source>
</evidence>
<gene>
    <name evidence="1" type="ORF">IT882_12870</name>
</gene>
<dbReference type="EMBL" id="CP064760">
    <property type="protein sequence ID" value="QPE04090.1"/>
    <property type="molecule type" value="Genomic_DNA"/>
</dbReference>
<reference evidence="1 2" key="1">
    <citation type="submission" date="2020-11" db="EMBL/GenBank/DDBJ databases">
        <title>Amino acid is mineralized and recycled by bacteria in oceanic microbiome.</title>
        <authorList>
            <person name="Zheng L.Y."/>
        </authorList>
    </citation>
    <scope>NUCLEOTIDE SEQUENCE [LARGE SCALE GENOMIC DNA]</scope>
    <source>
        <strain evidence="1 2">A32-1</strain>
    </source>
</reference>
<dbReference type="KEGG" id="msf:IT882_12870"/>
<dbReference type="RefSeq" id="WP_195692181.1">
    <property type="nucleotide sequence ID" value="NZ_CP064760.1"/>
</dbReference>
<evidence type="ECO:0000313" key="2">
    <source>
        <dbReference type="Proteomes" id="UP000594480"/>
    </source>
</evidence>
<dbReference type="Proteomes" id="UP000594480">
    <property type="component" value="Chromosome"/>
</dbReference>
<proteinExistence type="predicted"/>
<name>A0A7S8MX09_9MICO</name>
<organism evidence="1 2">
    <name type="scientific">Microbacterium schleiferi</name>
    <dbReference type="NCBI Taxonomy" id="69362"/>
    <lineage>
        <taxon>Bacteria</taxon>
        <taxon>Bacillati</taxon>
        <taxon>Actinomycetota</taxon>
        <taxon>Actinomycetes</taxon>
        <taxon>Micrococcales</taxon>
        <taxon>Microbacteriaceae</taxon>
        <taxon>Microbacterium</taxon>
    </lineage>
</organism>
<accession>A0A7S8MX09</accession>
<protein>
    <recommendedName>
        <fullName evidence="3">DUF3800 domain-containing protein</fullName>
    </recommendedName>
</protein>
<sequence>MTFQPADRVYVDESKARGYYIVATATAIGDVQASERALRDLLKPGQRRIHFKSESDSRRRQILSRICALEVRVSVWVVKERSDKEARPLSLGALAEEAARTGVAQLIIERDESLERADRRLIADVIRRAGSPDMQYRHVAPHEHPLLWASDAVAWCYSNGGDWIRRVNAIVESRVTRL</sequence>
<evidence type="ECO:0008006" key="3">
    <source>
        <dbReference type="Google" id="ProtNLM"/>
    </source>
</evidence>
<keyword evidence="2" id="KW-1185">Reference proteome</keyword>